<dbReference type="PROSITE" id="PS51379">
    <property type="entry name" value="4FE4S_FER_2"/>
    <property type="match status" value="2"/>
</dbReference>
<keyword evidence="11" id="KW-1185">Reference proteome</keyword>
<proteinExistence type="predicted"/>
<dbReference type="SUPFAM" id="SSF52218">
    <property type="entry name" value="Flavoproteins"/>
    <property type="match status" value="1"/>
</dbReference>
<gene>
    <name evidence="10" type="ORF">KDK92_24115</name>
</gene>
<sequence length="264" mass="30610">MKVAIVYFSGTGNTYRVGEVFKEHLLSTNHEVDLINVNRQTIKLRGYDLFIIGSPTYSKAASKKVVDFIHEYIDDEQNKSKDFITYITHSWGEAYGHITLKKHLSKLVYNVINAQPFLMPNGFYMMNHEKNTETEIEALHRNVMEKVKNMMDAYFNSQSQIDKKSVVKQAIFETMYKALSKSWIPNFANKYLSIDNKKCILCKMCVRQCPNQNIKIEDSKIVFSDYCLACAKCLNMCPQNAYRANNKTFEQYNVIQPSIISQLK</sequence>
<dbReference type="AlphaFoldDB" id="A0A9J6PEZ2"/>
<dbReference type="SUPFAM" id="SSF54862">
    <property type="entry name" value="4Fe-4S ferredoxins"/>
    <property type="match status" value="1"/>
</dbReference>
<reference evidence="10" key="2">
    <citation type="submission" date="2021-04" db="EMBL/GenBank/DDBJ databases">
        <authorList>
            <person name="Dong X."/>
        </authorList>
    </citation>
    <scope>NUCLEOTIDE SEQUENCE</scope>
    <source>
        <strain evidence="10">ZWT</strain>
    </source>
</reference>
<feature type="domain" description="4Fe-4S ferredoxin-type" evidence="9">
    <location>
        <begin position="221"/>
        <end position="247"/>
    </location>
</feature>
<comment type="caution">
    <text evidence="10">The sequence shown here is derived from an EMBL/GenBank/DDBJ whole genome shotgun (WGS) entry which is preliminary data.</text>
</comment>
<evidence type="ECO:0000313" key="10">
    <source>
        <dbReference type="EMBL" id="MCM1992816.1"/>
    </source>
</evidence>
<dbReference type="Gene3D" id="3.40.50.360">
    <property type="match status" value="1"/>
</dbReference>
<dbReference type="Pfam" id="PF13187">
    <property type="entry name" value="Fer4_9"/>
    <property type="match status" value="1"/>
</dbReference>
<dbReference type="InterPro" id="IPR008254">
    <property type="entry name" value="Flavodoxin/NO_synth"/>
</dbReference>
<dbReference type="PANTHER" id="PTHR24960:SF79">
    <property type="entry name" value="PHOTOSYSTEM I IRON-SULFUR CENTER"/>
    <property type="match status" value="1"/>
</dbReference>
<evidence type="ECO:0000256" key="5">
    <source>
        <dbReference type="ARBA" id="ARBA00022723"/>
    </source>
</evidence>
<evidence type="ECO:0000256" key="4">
    <source>
        <dbReference type="ARBA" id="ARBA00022485"/>
    </source>
</evidence>
<reference evidence="10" key="1">
    <citation type="journal article" date="2021" name="mSystems">
        <title>Bacteria and Archaea Synergistically Convert Glycine Betaine to Biogenic Methane in the Formosa Cold Seep of the South China Sea.</title>
        <authorList>
            <person name="Li L."/>
            <person name="Zhang W."/>
            <person name="Zhang S."/>
            <person name="Song L."/>
            <person name="Sun Q."/>
            <person name="Zhang H."/>
            <person name="Xiang H."/>
            <person name="Dong X."/>
        </authorList>
    </citation>
    <scope>NUCLEOTIDE SEQUENCE</scope>
    <source>
        <strain evidence="10">ZWT</strain>
    </source>
</reference>
<dbReference type="PROSITE" id="PS00198">
    <property type="entry name" value="4FE4S_FER_1"/>
    <property type="match status" value="2"/>
</dbReference>
<dbReference type="InterPro" id="IPR017900">
    <property type="entry name" value="4Fe4S_Fe_S_CS"/>
</dbReference>
<name>A0A9J6PEZ2_9CLOT</name>
<dbReference type="GO" id="GO:0010181">
    <property type="term" value="F:FMN binding"/>
    <property type="evidence" value="ECO:0007669"/>
    <property type="project" value="InterPro"/>
</dbReference>
<evidence type="ECO:0000259" key="9">
    <source>
        <dbReference type="PROSITE" id="PS51379"/>
    </source>
</evidence>
<feature type="domain" description="4Fe-4S ferredoxin-type" evidence="9">
    <location>
        <begin position="190"/>
        <end position="219"/>
    </location>
</feature>
<dbReference type="InterPro" id="IPR050157">
    <property type="entry name" value="PSI_iron-sulfur_center"/>
</dbReference>
<evidence type="ECO:0000256" key="1">
    <source>
        <dbReference type="ARBA" id="ARBA00001966"/>
    </source>
</evidence>
<dbReference type="InterPro" id="IPR029039">
    <property type="entry name" value="Flavoprotein-like_sf"/>
</dbReference>
<keyword evidence="6" id="KW-0408">Iron</keyword>
<dbReference type="InterPro" id="IPR047964">
    <property type="entry name" value="EFR1-like"/>
</dbReference>
<keyword evidence="7" id="KW-0411">Iron-sulfur</keyword>
<protein>
    <recommendedName>
        <fullName evidence="3">Ferredoxin</fullName>
    </recommendedName>
</protein>
<dbReference type="EMBL" id="JAGSOJ010000007">
    <property type="protein sequence ID" value="MCM1992816.1"/>
    <property type="molecule type" value="Genomic_DNA"/>
</dbReference>
<evidence type="ECO:0000256" key="2">
    <source>
        <dbReference type="ARBA" id="ARBA00003532"/>
    </source>
</evidence>
<dbReference type="GO" id="GO:0046872">
    <property type="term" value="F:metal ion binding"/>
    <property type="evidence" value="ECO:0007669"/>
    <property type="project" value="UniProtKB-KW"/>
</dbReference>
<comment type="function">
    <text evidence="2">Ferredoxins are iron-sulfur proteins that transfer electrons in a wide variety of metabolic reactions.</text>
</comment>
<evidence type="ECO:0000256" key="3">
    <source>
        <dbReference type="ARBA" id="ARBA00013529"/>
    </source>
</evidence>
<dbReference type="GO" id="GO:0016651">
    <property type="term" value="F:oxidoreductase activity, acting on NAD(P)H"/>
    <property type="evidence" value="ECO:0007669"/>
    <property type="project" value="UniProtKB-ARBA"/>
</dbReference>
<feature type="domain" description="Flavodoxin-like" evidence="8">
    <location>
        <begin position="3"/>
        <end position="144"/>
    </location>
</feature>
<dbReference type="PROSITE" id="PS50902">
    <property type="entry name" value="FLAVODOXIN_LIKE"/>
    <property type="match status" value="1"/>
</dbReference>
<keyword evidence="5" id="KW-0479">Metal-binding</keyword>
<dbReference type="NCBIfam" id="NF038196">
    <property type="entry name" value="ferrodoxin_EFR1"/>
    <property type="match status" value="1"/>
</dbReference>
<accession>A0A9J6PEZ2</accession>
<dbReference type="PANTHER" id="PTHR24960">
    <property type="entry name" value="PHOTOSYSTEM I IRON-SULFUR CENTER-RELATED"/>
    <property type="match status" value="1"/>
</dbReference>
<organism evidence="10 11">
    <name type="scientific">Oceanirhabdus seepicola</name>
    <dbReference type="NCBI Taxonomy" id="2828781"/>
    <lineage>
        <taxon>Bacteria</taxon>
        <taxon>Bacillati</taxon>
        <taxon>Bacillota</taxon>
        <taxon>Clostridia</taxon>
        <taxon>Eubacteriales</taxon>
        <taxon>Clostridiaceae</taxon>
        <taxon>Oceanirhabdus</taxon>
    </lineage>
</organism>
<dbReference type="Pfam" id="PF12724">
    <property type="entry name" value="Flavodoxin_5"/>
    <property type="match status" value="1"/>
</dbReference>
<dbReference type="Gene3D" id="3.30.70.20">
    <property type="match status" value="1"/>
</dbReference>
<evidence type="ECO:0000313" key="11">
    <source>
        <dbReference type="Proteomes" id="UP001056429"/>
    </source>
</evidence>
<dbReference type="RefSeq" id="WP_250861983.1">
    <property type="nucleotide sequence ID" value="NZ_JAGSOJ010000007.1"/>
</dbReference>
<evidence type="ECO:0000256" key="6">
    <source>
        <dbReference type="ARBA" id="ARBA00023004"/>
    </source>
</evidence>
<dbReference type="InterPro" id="IPR026816">
    <property type="entry name" value="Flavodoxin_dom"/>
</dbReference>
<evidence type="ECO:0000259" key="8">
    <source>
        <dbReference type="PROSITE" id="PS50902"/>
    </source>
</evidence>
<comment type="cofactor">
    <cofactor evidence="1">
        <name>[4Fe-4S] cluster</name>
        <dbReference type="ChEBI" id="CHEBI:49883"/>
    </cofactor>
</comment>
<keyword evidence="4" id="KW-0004">4Fe-4S</keyword>
<dbReference type="InterPro" id="IPR017896">
    <property type="entry name" value="4Fe4S_Fe-S-bd"/>
</dbReference>
<evidence type="ECO:0000256" key="7">
    <source>
        <dbReference type="ARBA" id="ARBA00023014"/>
    </source>
</evidence>
<dbReference type="Proteomes" id="UP001056429">
    <property type="component" value="Unassembled WGS sequence"/>
</dbReference>
<dbReference type="GO" id="GO:0051539">
    <property type="term" value="F:4 iron, 4 sulfur cluster binding"/>
    <property type="evidence" value="ECO:0007669"/>
    <property type="project" value="UniProtKB-KW"/>
</dbReference>